<dbReference type="InterPro" id="IPR031106">
    <property type="entry name" value="C/EBP"/>
</dbReference>
<dbReference type="CDD" id="cd14686">
    <property type="entry name" value="bZIP"/>
    <property type="match status" value="1"/>
</dbReference>
<dbReference type="SUPFAM" id="SSF57959">
    <property type="entry name" value="Leucine zipper domain"/>
    <property type="match status" value="1"/>
</dbReference>
<protein>
    <submittedName>
        <fullName evidence="2">Basic leucine zipper transcription factor</fullName>
    </submittedName>
</protein>
<feature type="domain" description="BZIP" evidence="1">
    <location>
        <begin position="82"/>
        <end position="150"/>
    </location>
</feature>
<dbReference type="InterPro" id="IPR046347">
    <property type="entry name" value="bZIP_sf"/>
</dbReference>
<dbReference type="Gene3D" id="1.20.5.170">
    <property type="match status" value="1"/>
</dbReference>
<reference evidence="2 3" key="1">
    <citation type="submission" date="2024-01" db="EMBL/GenBank/DDBJ databases">
        <title>The complete chloroplast genome sequence of Lithospermum erythrorhizon: insights into the phylogenetic relationship among Boraginaceae species and the maternal lineages of purple gromwells.</title>
        <authorList>
            <person name="Okada T."/>
            <person name="Watanabe K."/>
        </authorList>
    </citation>
    <scope>NUCLEOTIDE SEQUENCE [LARGE SCALE GENOMIC DNA]</scope>
</reference>
<accession>A0AAV3NYJ5</accession>
<dbReference type="Pfam" id="PF07716">
    <property type="entry name" value="bZIP_2"/>
    <property type="match status" value="1"/>
</dbReference>
<evidence type="ECO:0000313" key="2">
    <source>
        <dbReference type="EMBL" id="GAA0144053.1"/>
    </source>
</evidence>
<dbReference type="EMBL" id="BAABME010000596">
    <property type="protein sequence ID" value="GAA0144053.1"/>
    <property type="molecule type" value="Genomic_DNA"/>
</dbReference>
<name>A0AAV3NYJ5_LITER</name>
<dbReference type="GO" id="GO:0000978">
    <property type="term" value="F:RNA polymerase II cis-regulatory region sequence-specific DNA binding"/>
    <property type="evidence" value="ECO:0007669"/>
    <property type="project" value="TreeGrafter"/>
</dbReference>
<dbReference type="InterPro" id="IPR004827">
    <property type="entry name" value="bZIP"/>
</dbReference>
<organism evidence="2 3">
    <name type="scientific">Lithospermum erythrorhizon</name>
    <name type="common">Purple gromwell</name>
    <name type="synonym">Lithospermum officinale var. erythrorhizon</name>
    <dbReference type="NCBI Taxonomy" id="34254"/>
    <lineage>
        <taxon>Eukaryota</taxon>
        <taxon>Viridiplantae</taxon>
        <taxon>Streptophyta</taxon>
        <taxon>Embryophyta</taxon>
        <taxon>Tracheophyta</taxon>
        <taxon>Spermatophyta</taxon>
        <taxon>Magnoliopsida</taxon>
        <taxon>eudicotyledons</taxon>
        <taxon>Gunneridae</taxon>
        <taxon>Pentapetalae</taxon>
        <taxon>asterids</taxon>
        <taxon>lamiids</taxon>
        <taxon>Boraginales</taxon>
        <taxon>Boraginaceae</taxon>
        <taxon>Boraginoideae</taxon>
        <taxon>Lithospermeae</taxon>
        <taxon>Lithospermum</taxon>
    </lineage>
</organism>
<dbReference type="GO" id="GO:0006351">
    <property type="term" value="P:DNA-templated transcription"/>
    <property type="evidence" value="ECO:0007669"/>
    <property type="project" value="InterPro"/>
</dbReference>
<proteinExistence type="predicted"/>
<gene>
    <name evidence="2" type="ORF">LIER_04595</name>
</gene>
<comment type="caution">
    <text evidence="2">The sequence shown here is derived from an EMBL/GenBank/DDBJ whole genome shotgun (WGS) entry which is preliminary data.</text>
</comment>
<dbReference type="PANTHER" id="PTHR23334:SF20">
    <property type="entry name" value="BASIC LEUCINE ZIPPER 24"/>
    <property type="match status" value="1"/>
</dbReference>
<dbReference type="PANTHER" id="PTHR23334">
    <property type="entry name" value="CCAAT/ENHANCER BINDING PROTEIN"/>
    <property type="match status" value="1"/>
</dbReference>
<dbReference type="Proteomes" id="UP001454036">
    <property type="component" value="Unassembled WGS sequence"/>
</dbReference>
<evidence type="ECO:0000313" key="3">
    <source>
        <dbReference type="Proteomes" id="UP001454036"/>
    </source>
</evidence>
<dbReference type="SMART" id="SM00338">
    <property type="entry name" value="BRLZ"/>
    <property type="match status" value="1"/>
</dbReference>
<sequence>MNNDGEVELSKQTLQASNNVQASVSDLFLDEFLKSAQTCIHTHTCNSPGPDFSHSHTCFHTHSHFIPPETENTDCYDSLHEKRNQELRVKRVPGNREAVRKYREKKKAQTVYLEEEVKKLRFLNTQLVKKVHKQAILEREVLRLISVLVTLKGKIDDEWGDFPFLKQSGFADDFKQNGCAVQSSCGFNPLANSSVQTRGMMRNGSEQMLGALERNCQSPGIDCQAKANGPPIVDRHKNHV</sequence>
<dbReference type="GO" id="GO:0000981">
    <property type="term" value="F:DNA-binding transcription factor activity, RNA polymerase II-specific"/>
    <property type="evidence" value="ECO:0007669"/>
    <property type="project" value="TreeGrafter"/>
</dbReference>
<keyword evidence="3" id="KW-1185">Reference proteome</keyword>
<evidence type="ECO:0000259" key="1">
    <source>
        <dbReference type="SMART" id="SM00338"/>
    </source>
</evidence>
<dbReference type="AlphaFoldDB" id="A0AAV3NYJ5"/>